<proteinExistence type="predicted"/>
<dbReference type="AlphaFoldDB" id="A0A4Y4DYW9"/>
<evidence type="ECO:0000313" key="1">
    <source>
        <dbReference type="EMBL" id="GED08984.1"/>
    </source>
</evidence>
<dbReference type="Proteomes" id="UP000316659">
    <property type="component" value="Unassembled WGS sequence"/>
</dbReference>
<gene>
    <name evidence="1" type="ORF">CCE02nite_09830</name>
</gene>
<comment type="caution">
    <text evidence="1">The sequence shown here is derived from an EMBL/GenBank/DDBJ whole genome shotgun (WGS) entry which is preliminary data.</text>
</comment>
<name>A0A4Y4DYW9_CELCE</name>
<protein>
    <submittedName>
        <fullName evidence="1">Uncharacterized protein</fullName>
    </submittedName>
</protein>
<organism evidence="1 2">
    <name type="scientific">Cellulosimicrobium cellulans</name>
    <name type="common">Arthrobacter luteus</name>
    <dbReference type="NCBI Taxonomy" id="1710"/>
    <lineage>
        <taxon>Bacteria</taxon>
        <taxon>Bacillati</taxon>
        <taxon>Actinomycetota</taxon>
        <taxon>Actinomycetes</taxon>
        <taxon>Micrococcales</taxon>
        <taxon>Promicromonosporaceae</taxon>
        <taxon>Cellulosimicrobium</taxon>
    </lineage>
</organism>
<dbReference type="EMBL" id="BJNZ01000004">
    <property type="protein sequence ID" value="GED08984.1"/>
    <property type="molecule type" value="Genomic_DNA"/>
</dbReference>
<reference evidence="1 2" key="1">
    <citation type="submission" date="2019-06" db="EMBL/GenBank/DDBJ databases">
        <title>Whole genome shotgun sequence of Cellulosimicrobium cellulans NBRC 15516.</title>
        <authorList>
            <person name="Hosoyama A."/>
            <person name="Uohara A."/>
            <person name="Ohji S."/>
            <person name="Ichikawa N."/>
        </authorList>
    </citation>
    <scope>NUCLEOTIDE SEQUENCE [LARGE SCALE GENOMIC DNA]</scope>
    <source>
        <strain evidence="1 2">NBRC 15516</strain>
    </source>
</reference>
<accession>A0A4Y4DYW9</accession>
<sequence length="119" mass="12346">MRDVGSECTAFVSVLGSVRDGRGDLGAGMLGANNVTLLDGGVRVYPVDYLVDPDVYTDQQRSTLADLQVGSLESGTTARVTVVWPDVGADTVVVDVPDGSTEVTDGSTPVRFVDVPVTG</sequence>
<evidence type="ECO:0000313" key="2">
    <source>
        <dbReference type="Proteomes" id="UP000316659"/>
    </source>
</evidence>